<evidence type="ECO:0000313" key="2">
    <source>
        <dbReference type="EnsemblMetazoa" id="tetur654g00010.1"/>
    </source>
</evidence>
<sequence>MQRENHQIFSANQSSTSPNIVPDESDQADSNTGAAKTRPEVFQAISPMRASKATSASNPISKSFSSMEDDADDLPNWLRKPVDFPKKNDIWQVLYDFTLNYLKTFKSKKGCSNQKRTNNYDYIDDIVWLFSKAKVCEGKCAFKKPHKDMTGRRHIINTVLGMTYYCTKCGVPFKGKSNLVDHSNRCPYRQRVALENAACREDYKEYTDQQTKKARTENPVPIPIIEKLDEKFIDYLKLTHQRLRHSGLISINNFTEFLNHRSCCTKTVRWKTLVTCRYTSIHTLSALRADIITENTKTSWIDGCVRQNTFTTDDARYLVGHIAEKNYLIICEGCHRGVADWMFFLEHFTEDCFITRPVKKN</sequence>
<name>T1L689_TETUR</name>
<dbReference type="EnsemblMetazoa" id="tetur654g00010.1">
    <property type="protein sequence ID" value="tetur654g00010.1"/>
    <property type="gene ID" value="tetur654g00010"/>
</dbReference>
<dbReference type="Proteomes" id="UP000015104">
    <property type="component" value="Unassembled WGS sequence"/>
</dbReference>
<protein>
    <submittedName>
        <fullName evidence="2">Uncharacterized protein</fullName>
    </submittedName>
</protein>
<accession>T1L689</accession>
<feature type="compositionally biased region" description="Polar residues" evidence="1">
    <location>
        <begin position="52"/>
        <end position="66"/>
    </location>
</feature>
<organism evidence="2 3">
    <name type="scientific">Tetranychus urticae</name>
    <name type="common">Two-spotted spider mite</name>
    <dbReference type="NCBI Taxonomy" id="32264"/>
    <lineage>
        <taxon>Eukaryota</taxon>
        <taxon>Metazoa</taxon>
        <taxon>Ecdysozoa</taxon>
        <taxon>Arthropoda</taxon>
        <taxon>Chelicerata</taxon>
        <taxon>Arachnida</taxon>
        <taxon>Acari</taxon>
        <taxon>Acariformes</taxon>
        <taxon>Trombidiformes</taxon>
        <taxon>Prostigmata</taxon>
        <taxon>Eleutherengona</taxon>
        <taxon>Raphignathae</taxon>
        <taxon>Tetranychoidea</taxon>
        <taxon>Tetranychidae</taxon>
        <taxon>Tetranychus</taxon>
    </lineage>
</organism>
<reference evidence="2" key="2">
    <citation type="submission" date="2015-06" db="UniProtKB">
        <authorList>
            <consortium name="EnsemblMetazoa"/>
        </authorList>
    </citation>
    <scope>IDENTIFICATION</scope>
</reference>
<dbReference type="EMBL" id="CAEY01001703">
    <property type="status" value="NOT_ANNOTATED_CDS"/>
    <property type="molecule type" value="Genomic_DNA"/>
</dbReference>
<reference evidence="3" key="1">
    <citation type="submission" date="2011-08" db="EMBL/GenBank/DDBJ databases">
        <authorList>
            <person name="Rombauts S."/>
        </authorList>
    </citation>
    <scope>NUCLEOTIDE SEQUENCE</scope>
    <source>
        <strain evidence="3">London</strain>
    </source>
</reference>
<evidence type="ECO:0000313" key="3">
    <source>
        <dbReference type="Proteomes" id="UP000015104"/>
    </source>
</evidence>
<dbReference type="HOGENOM" id="CLU_767983_0_0_1"/>
<proteinExistence type="predicted"/>
<evidence type="ECO:0000256" key="1">
    <source>
        <dbReference type="SAM" id="MobiDB-lite"/>
    </source>
</evidence>
<feature type="region of interest" description="Disordered" evidence="1">
    <location>
        <begin position="1"/>
        <end position="70"/>
    </location>
</feature>
<feature type="compositionally biased region" description="Polar residues" evidence="1">
    <location>
        <begin position="7"/>
        <end position="19"/>
    </location>
</feature>
<keyword evidence="3" id="KW-1185">Reference proteome</keyword>
<dbReference type="AlphaFoldDB" id="T1L689"/>